<feature type="region of interest" description="Disordered" evidence="11">
    <location>
        <begin position="795"/>
        <end position="823"/>
    </location>
</feature>
<evidence type="ECO:0000256" key="6">
    <source>
        <dbReference type="ARBA" id="ARBA00022824"/>
    </source>
</evidence>
<comment type="similarity">
    <text evidence="2 10">Belongs to the GPI inositol-deacylase family.</text>
</comment>
<feature type="transmembrane region" description="Helical" evidence="10">
    <location>
        <begin position="863"/>
        <end position="890"/>
    </location>
</feature>
<dbReference type="GeneID" id="10508237"/>
<gene>
    <name evidence="13" type="ORF">DICPUDRAFT_37773</name>
</gene>
<dbReference type="OMA" id="QSIFLMY"/>
<dbReference type="STRING" id="5786.F0ZTD0"/>
<dbReference type="InterPro" id="IPR039529">
    <property type="entry name" value="PGAP1/BST1"/>
</dbReference>
<dbReference type="EMBL" id="GL871174">
    <property type="protein sequence ID" value="EGC32786.1"/>
    <property type="molecule type" value="Genomic_DNA"/>
</dbReference>
<keyword evidence="8 10" id="KW-1133">Transmembrane helix</keyword>
<dbReference type="eggNOG" id="KOG3724">
    <property type="taxonomic scope" value="Eukaryota"/>
</dbReference>
<feature type="transmembrane region" description="Helical" evidence="10">
    <location>
        <begin position="1324"/>
        <end position="1343"/>
    </location>
</feature>
<evidence type="ECO:0000313" key="14">
    <source>
        <dbReference type="Proteomes" id="UP000001064"/>
    </source>
</evidence>
<sequence>MKRIQATPFRKWCFLIGINILTLILLTISTQNIFLDIDENTCTMTFMLPNYYLVPTNHSIYQLYYYREGRNYDKLSPYSTYSINDINKKFTGIPVLFIPGNSGSYKQIRSVGAEAYHHIRGGSSNSFNIQNPNKKRKVPPSDYYNELDIFTLNFEEELSALGGDVMYSETEYVNDCISSILKLYQDNHELKDKPTSVILIGHSMGGVVARMTVLLPNHVYGSVTTIITLNSSHRNAPVYTHPSTEEFYIELNKHWSKQIQPKHYKYNKKGELTHLPSIYDDIIVVSIAGGHRDTLIRSELTSLDGLVHPERSFSVITTSVPDVLFETDHQSILWCNEVVSSIVESLLLLASKETKQNSYPAHERLLIVKSVLHSHVPEVLGITKFQDQPEFLKQNQLQTRYDIDTLTEIAKKKSFESYSMLALVHKSGLSYKSNPRVRITTLQSEPSLFYFHFKISDWIGESNYFSLSSSLAQGDFSAILYSKDFEKVQDVTFNSFSYPPLHPLSKGKRDEKPMVEPPSTQLILTHDDMKNYHSLLIAFPKSVRASSFFAVAQFYNSAASNIIIPSVSFFGEHKFTLPIGHPIIMNFTLPKYTNKFPIKATLATKYLDFDNITPLKEDDVDSSKYSNLVINNLKPLESEYPFSMDFGPSVEDFDIRLAFSKRKFVDKSAVIQNNYPFFLPMSYQFIPQLMEEGKFVTNCTLTRVKFHQSTKAQLSHKFKKIEKSSTTHVKLLDPIQDNEKNQQIISKQYSKEIEQTQAMDFSSYNQQTATQKLSSEVKFKNKLLHIQDDPEEGQDILSFSNNINNNNNNNNNNNDNDNDNNVDVDSSSIYTIEGKQEIDINNPHLLMMLDPFYSYEITITYDLFGSIGTLIFSYAISIIPCSFGLFLWVFSAQLNNIIRNDKYPSLLTTLRDQSIRLVPYLVYLPIVICIIFSMFGITFPTLYGQTFPDPFINSFMVERIPPFWSIPILFITSVCILTILILVTNLLFSFGASCNKITSKFSNILNTNTNNSSINNNNNNNNNNINNNSINNNNNINNNINNNNNNINNLLPITPIGNNLENNINNDSLNIDNNININIDNCIDSNVIIDKNDNNNTNNSGVINSEFNNRNNSLLKTNNNNLNNNNLNNNNSLTNNNINNINNNNNLNNFNNEPIVISNRCITSPTTSGLYLGSSSSSTPKLNIRNLQFSSSKWVVIGGIMIIILHSALGLVAFLLFLLFSSSKQLNNSNNNNNSSNNNNNNNNGTVNNTTSTSSMSPLLISSMANSVINSGGGVNSINTISKKKELYYRQSIFLMYIFSSFIMAPNLIVWIKHLSFEWKILDSYELFIILAITHIFLSTIELNLNNLIILRFILIIISILVPIYCILFVYRMLYFNLILSFVFIVCHIWSRLKEKIV</sequence>
<keyword evidence="3 10" id="KW-0813">Transport</keyword>
<evidence type="ECO:0000256" key="2">
    <source>
        <dbReference type="ARBA" id="ARBA00006931"/>
    </source>
</evidence>
<dbReference type="Pfam" id="PF07819">
    <property type="entry name" value="PGAP1"/>
    <property type="match status" value="1"/>
</dbReference>
<keyword evidence="14" id="KW-1185">Reference proteome</keyword>
<dbReference type="InterPro" id="IPR012908">
    <property type="entry name" value="PGAP1-ab_dom-like"/>
</dbReference>
<reference evidence="14" key="1">
    <citation type="journal article" date="2011" name="Genome Biol.">
        <title>Comparative genomics of the social amoebae Dictyostelium discoideum and Dictyostelium purpureum.</title>
        <authorList>
            <consortium name="US DOE Joint Genome Institute (JGI-PGF)"/>
            <person name="Sucgang R."/>
            <person name="Kuo A."/>
            <person name="Tian X."/>
            <person name="Salerno W."/>
            <person name="Parikh A."/>
            <person name="Feasley C.L."/>
            <person name="Dalin E."/>
            <person name="Tu H."/>
            <person name="Huang E."/>
            <person name="Barry K."/>
            <person name="Lindquist E."/>
            <person name="Shapiro H."/>
            <person name="Bruce D."/>
            <person name="Schmutz J."/>
            <person name="Salamov A."/>
            <person name="Fey P."/>
            <person name="Gaudet P."/>
            <person name="Anjard C."/>
            <person name="Babu M.M."/>
            <person name="Basu S."/>
            <person name="Bushmanova Y."/>
            <person name="van der Wel H."/>
            <person name="Katoh-Kurasawa M."/>
            <person name="Dinh C."/>
            <person name="Coutinho P.M."/>
            <person name="Saito T."/>
            <person name="Elias M."/>
            <person name="Schaap P."/>
            <person name="Kay R.R."/>
            <person name="Henrissat B."/>
            <person name="Eichinger L."/>
            <person name="Rivero F."/>
            <person name="Putnam N.H."/>
            <person name="West C.M."/>
            <person name="Loomis W.F."/>
            <person name="Chisholm R.L."/>
            <person name="Shaulsky G."/>
            <person name="Strassmann J.E."/>
            <person name="Queller D.C."/>
            <person name="Kuspa A."/>
            <person name="Grigoriev I.V."/>
        </authorList>
    </citation>
    <scope>NUCLEOTIDE SEQUENCE [LARGE SCALE GENOMIC DNA]</scope>
    <source>
        <strain evidence="14">QSDP1</strain>
    </source>
</reference>
<evidence type="ECO:0000256" key="7">
    <source>
        <dbReference type="ARBA" id="ARBA00022927"/>
    </source>
</evidence>
<dbReference type="GO" id="GO:0006506">
    <property type="term" value="P:GPI anchor biosynthetic process"/>
    <property type="evidence" value="ECO:0000318"/>
    <property type="project" value="GO_Central"/>
</dbReference>
<dbReference type="Proteomes" id="UP000001064">
    <property type="component" value="Unassembled WGS sequence"/>
</dbReference>
<dbReference type="InterPro" id="IPR029058">
    <property type="entry name" value="AB_hydrolase_fold"/>
</dbReference>
<keyword evidence="4 10" id="KW-0812">Transmembrane</keyword>
<evidence type="ECO:0000256" key="9">
    <source>
        <dbReference type="ARBA" id="ARBA00023136"/>
    </source>
</evidence>
<feature type="domain" description="GPI inositol-deacylase PGAP1-like alpha/beta" evidence="12">
    <location>
        <begin position="90"/>
        <end position="347"/>
    </location>
</feature>
<dbReference type="VEuPathDB" id="AmoebaDB:DICPUDRAFT_37773"/>
<dbReference type="OrthoDB" id="348976at2759"/>
<feature type="compositionally biased region" description="Low complexity" evidence="11">
    <location>
        <begin position="800"/>
        <end position="815"/>
    </location>
</feature>
<feature type="transmembrane region" description="Helical" evidence="10">
    <location>
        <begin position="1375"/>
        <end position="1393"/>
    </location>
</feature>
<dbReference type="InParanoid" id="F0ZTD0"/>
<feature type="transmembrane region" description="Helical" evidence="10">
    <location>
        <begin position="1194"/>
        <end position="1220"/>
    </location>
</feature>
<feature type="transmembrane region" description="Helical" evidence="10">
    <location>
        <begin position="12"/>
        <end position="34"/>
    </location>
</feature>
<dbReference type="Gene3D" id="3.40.50.1820">
    <property type="entry name" value="alpha/beta hydrolase"/>
    <property type="match status" value="1"/>
</dbReference>
<comment type="function">
    <text evidence="10">Involved in inositol deacylation of GPI-anchored proteins which plays important roles in the quality control and ER-associated degradation of GPI-anchored proteins.</text>
</comment>
<keyword evidence="7 10" id="KW-0653">Protein transport</keyword>
<feature type="transmembrane region" description="Helical" evidence="10">
    <location>
        <begin position="1349"/>
        <end position="1368"/>
    </location>
</feature>
<evidence type="ECO:0000256" key="8">
    <source>
        <dbReference type="ARBA" id="ARBA00022989"/>
    </source>
</evidence>
<dbReference type="KEGG" id="dpp:DICPUDRAFT_37773"/>
<evidence type="ECO:0000256" key="10">
    <source>
        <dbReference type="RuleBase" id="RU365011"/>
    </source>
</evidence>
<dbReference type="PANTHER" id="PTHR15495:SF7">
    <property type="entry name" value="GPI INOSITOL-DEACYLASE"/>
    <property type="match status" value="1"/>
</dbReference>
<feature type="transmembrane region" description="Helical" evidence="10">
    <location>
        <begin position="920"/>
        <end position="943"/>
    </location>
</feature>
<evidence type="ECO:0000256" key="3">
    <source>
        <dbReference type="ARBA" id="ARBA00022448"/>
    </source>
</evidence>
<feature type="transmembrane region" description="Helical" evidence="10">
    <location>
        <begin position="1293"/>
        <end position="1312"/>
    </location>
</feature>
<dbReference type="PANTHER" id="PTHR15495">
    <property type="entry name" value="NEGATIVE REGULATOR OF VESICLE FORMATION-RELATED"/>
    <property type="match status" value="1"/>
</dbReference>
<evidence type="ECO:0000259" key="12">
    <source>
        <dbReference type="Pfam" id="PF07819"/>
    </source>
</evidence>
<dbReference type="FunCoup" id="F0ZTD0">
    <property type="interactions" value="89"/>
</dbReference>
<proteinExistence type="inferred from homology"/>
<feature type="transmembrane region" description="Helical" evidence="10">
    <location>
        <begin position="963"/>
        <end position="988"/>
    </location>
</feature>
<feature type="region of interest" description="Disordered" evidence="11">
    <location>
        <begin position="1230"/>
        <end position="1249"/>
    </location>
</feature>
<accession>F0ZTD0</accession>
<evidence type="ECO:0000256" key="5">
    <source>
        <dbReference type="ARBA" id="ARBA00022801"/>
    </source>
</evidence>
<name>F0ZTD0_DICPU</name>
<dbReference type="FunFam" id="3.40.50.1820:FF:000863">
    <property type="entry name" value="GPI inositol-deacylase"/>
    <property type="match status" value="1"/>
</dbReference>
<dbReference type="GO" id="GO:0050185">
    <property type="term" value="F:phosphatidylinositol deacylase activity"/>
    <property type="evidence" value="ECO:0000318"/>
    <property type="project" value="GO_Central"/>
</dbReference>
<organism evidence="13 14">
    <name type="scientific">Dictyostelium purpureum</name>
    <name type="common">Slime mold</name>
    <dbReference type="NCBI Taxonomy" id="5786"/>
    <lineage>
        <taxon>Eukaryota</taxon>
        <taxon>Amoebozoa</taxon>
        <taxon>Evosea</taxon>
        <taxon>Eumycetozoa</taxon>
        <taxon>Dictyostelia</taxon>
        <taxon>Dictyosteliales</taxon>
        <taxon>Dictyosteliaceae</taxon>
        <taxon>Dictyostelium</taxon>
    </lineage>
</organism>
<dbReference type="EC" id="3.1.-.-" evidence="10"/>
<evidence type="ECO:0000256" key="1">
    <source>
        <dbReference type="ARBA" id="ARBA00004477"/>
    </source>
</evidence>
<evidence type="ECO:0000256" key="4">
    <source>
        <dbReference type="ARBA" id="ARBA00022692"/>
    </source>
</evidence>
<protein>
    <recommendedName>
        <fullName evidence="10">GPI inositol-deacylase</fullName>
        <ecNumber evidence="10">3.1.-.-</ecNumber>
    </recommendedName>
</protein>
<evidence type="ECO:0000256" key="11">
    <source>
        <dbReference type="SAM" id="MobiDB-lite"/>
    </source>
</evidence>
<dbReference type="GO" id="GO:0005789">
    <property type="term" value="C:endoplasmic reticulum membrane"/>
    <property type="evidence" value="ECO:0007669"/>
    <property type="project" value="UniProtKB-SubCell"/>
</dbReference>
<dbReference type="RefSeq" id="XP_003290674.1">
    <property type="nucleotide sequence ID" value="XM_003290626.1"/>
</dbReference>
<keyword evidence="9 10" id="KW-0472">Membrane</keyword>
<comment type="subcellular location">
    <subcellularLocation>
        <location evidence="1">Endoplasmic reticulum membrane</location>
        <topology evidence="1">Multi-pass membrane protein</topology>
    </subcellularLocation>
</comment>
<dbReference type="GO" id="GO:0005783">
    <property type="term" value="C:endoplasmic reticulum"/>
    <property type="evidence" value="ECO:0000318"/>
    <property type="project" value="GO_Central"/>
</dbReference>
<dbReference type="SUPFAM" id="SSF53474">
    <property type="entry name" value="alpha/beta-Hydrolases"/>
    <property type="match status" value="1"/>
</dbReference>
<evidence type="ECO:0000313" key="13">
    <source>
        <dbReference type="EMBL" id="EGC32786.1"/>
    </source>
</evidence>
<keyword evidence="5 10" id="KW-0378">Hydrolase</keyword>
<keyword evidence="6 10" id="KW-0256">Endoplasmic reticulum</keyword>
<dbReference type="GO" id="GO:0015031">
    <property type="term" value="P:protein transport"/>
    <property type="evidence" value="ECO:0007669"/>
    <property type="project" value="UniProtKB-KW"/>
</dbReference>